<feature type="compositionally biased region" description="Gly residues" evidence="1">
    <location>
        <begin position="162"/>
        <end position="174"/>
    </location>
</feature>
<feature type="region of interest" description="Disordered" evidence="1">
    <location>
        <begin position="127"/>
        <end position="180"/>
    </location>
</feature>
<keyword evidence="3" id="KW-1185">Reference proteome</keyword>
<evidence type="ECO:0000313" key="2">
    <source>
        <dbReference type="EMBL" id="BCR03764.1"/>
    </source>
</evidence>
<reference evidence="2 3" key="1">
    <citation type="journal article" date="2016" name="C (Basel)">
        <title>Selective Growth of and Electricity Production by Marine Exoelectrogenic Bacteria in Self-Aggregated Hydrogel of Microbially Reduced Graphene Oxide.</title>
        <authorList>
            <person name="Yoshida N."/>
            <person name="Goto Y."/>
            <person name="Miyata Y."/>
        </authorList>
    </citation>
    <scope>NUCLEOTIDE SEQUENCE [LARGE SCALE GENOMIC DNA]</scope>
    <source>
        <strain evidence="2 3">NIT-T3</strain>
    </source>
</reference>
<protein>
    <recommendedName>
        <fullName evidence="4">DUF444 family protein</fullName>
    </recommendedName>
</protein>
<gene>
    <name evidence="2" type="ORF">DESUT3_08330</name>
</gene>
<dbReference type="InterPro" id="IPR006698">
    <property type="entry name" value="UPF0229"/>
</dbReference>
<evidence type="ECO:0000313" key="3">
    <source>
        <dbReference type="Proteomes" id="UP001319827"/>
    </source>
</evidence>
<accession>A0ABN6DV69</accession>
<organism evidence="2 3">
    <name type="scientific">Desulfuromonas versatilis</name>
    <dbReference type="NCBI Taxonomy" id="2802975"/>
    <lineage>
        <taxon>Bacteria</taxon>
        <taxon>Pseudomonadati</taxon>
        <taxon>Thermodesulfobacteriota</taxon>
        <taxon>Desulfuromonadia</taxon>
        <taxon>Desulfuromonadales</taxon>
        <taxon>Desulfuromonadaceae</taxon>
        <taxon>Desulfuromonas</taxon>
    </lineage>
</organism>
<proteinExistence type="predicted"/>
<reference evidence="2 3" key="2">
    <citation type="journal article" date="2021" name="Int. J. Syst. Evol. Microbiol.">
        <title>Isolation and Polyphasic Characterization of Desulfuromonas versatilis sp. Nov., an Electrogenic Bacteria Capable of Versatile Metabolism Isolated from a Graphene Oxide-Reducing Enrichment Culture.</title>
        <authorList>
            <person name="Xie L."/>
            <person name="Yoshida N."/>
            <person name="Ishii S."/>
            <person name="Meng L."/>
        </authorList>
    </citation>
    <scope>NUCLEOTIDE SEQUENCE [LARGE SCALE GENOMIC DNA]</scope>
    <source>
        <strain evidence="2 3">NIT-T3</strain>
    </source>
</reference>
<dbReference type="Pfam" id="PF04285">
    <property type="entry name" value="DUF444"/>
    <property type="match status" value="1"/>
</dbReference>
<name>A0ABN6DV69_9BACT</name>
<dbReference type="SUPFAM" id="SSF53300">
    <property type="entry name" value="vWA-like"/>
    <property type="match status" value="1"/>
</dbReference>
<feature type="compositionally biased region" description="Gly residues" evidence="1">
    <location>
        <begin position="136"/>
        <end position="145"/>
    </location>
</feature>
<dbReference type="PANTHER" id="PTHR30510:SF2">
    <property type="entry name" value="UPF0229 PROTEIN YEAH"/>
    <property type="match status" value="1"/>
</dbReference>
<dbReference type="EMBL" id="AP024355">
    <property type="protein sequence ID" value="BCR03764.1"/>
    <property type="molecule type" value="Genomic_DNA"/>
</dbReference>
<evidence type="ECO:0008006" key="4">
    <source>
        <dbReference type="Google" id="ProtNLM"/>
    </source>
</evidence>
<dbReference type="RefSeq" id="WP_221251211.1">
    <property type="nucleotide sequence ID" value="NZ_AP024355.1"/>
</dbReference>
<dbReference type="PANTHER" id="PTHR30510">
    <property type="entry name" value="UPF0229 PROTEIN YEAH"/>
    <property type="match status" value="1"/>
</dbReference>
<dbReference type="InterPro" id="IPR036465">
    <property type="entry name" value="vWFA_dom_sf"/>
</dbReference>
<dbReference type="NCBIfam" id="NF003712">
    <property type="entry name" value="PRK05325.2-4"/>
    <property type="match status" value="1"/>
</dbReference>
<sequence>MNPKLARYFAEIKKRGLSPQREALIRAELALGGGHGLREVVGREEFATSALGLYADGDLSRIQAMTSPQGSYTTNVRSLDELLERDRQREKDGFPRKIRVGRLIKPGKGDSGKVVVVPTTVEEKFLHDSAFKQEQEGGGASGGTGEGEEGEVIGEQPVRGPGEAGSGSAGQGEGGGHEVESNAYDLGRILTEKFELPNLKEKGKKRSLSRYTYELTDKNRGFGQVLDKKATLRKILETNISLGNLPDLGEIDTTRFLISPDDKVYRILSREKDYESQAMVFFVRDYSGSMEGKATELVVSQHVMIYSWLLYQYEKNVESRFIVHDTDATEVPDFYTYYNSRVAGGTRVAAAYRLVNEIVDKENLVQDYNIYIFHGTDGDDWDTGGKEVLPELKAMLRYANRVGVTIAEHISGPSHSTEVERYLKSSGLIEQASNLLRLDVMGEDADEKRVIEGIKSLIS</sequence>
<dbReference type="Proteomes" id="UP001319827">
    <property type="component" value="Chromosome"/>
</dbReference>
<evidence type="ECO:0000256" key="1">
    <source>
        <dbReference type="SAM" id="MobiDB-lite"/>
    </source>
</evidence>